<comment type="caution">
    <text evidence="2">The sequence shown here is derived from an EMBL/GenBank/DDBJ whole genome shotgun (WGS) entry which is preliminary data.</text>
</comment>
<dbReference type="Pfam" id="PF00248">
    <property type="entry name" value="Aldo_ket_red"/>
    <property type="match status" value="1"/>
</dbReference>
<evidence type="ECO:0000259" key="1">
    <source>
        <dbReference type="Pfam" id="PF00248"/>
    </source>
</evidence>
<reference evidence="2 3" key="1">
    <citation type="submission" date="2014-12" db="EMBL/GenBank/DDBJ databases">
        <title>Genome sequencing of Arthrobacter phenanthrenivorans SWC37.</title>
        <authorList>
            <person name="Tan P.W."/>
            <person name="Chan K.-G."/>
        </authorList>
    </citation>
    <scope>NUCLEOTIDE SEQUENCE [LARGE SCALE GENOMIC DNA]</scope>
    <source>
        <strain evidence="2 3">SWC37</strain>
    </source>
</reference>
<dbReference type="InterPro" id="IPR020471">
    <property type="entry name" value="AKR"/>
</dbReference>
<sequence length="323" mass="35059">MQAETRTIPDTDVQLPVLGFGGAPIGNLYRQVPEQEALDAVTSAWEGGVRYFDTAPHYGLGLSERRLGAALAGLDRDSYVLSTKIGRLLRPNPSPQGTDTEGFDVPDELHRVRDYSRDGVLRSIEESLQRLGTDRIDIVYIHDPDDYWTEAVEGAAPTLSALRDEGVIGAWGAGMNQSGMLHRFVTETDIDVVMLAGRYTLLEQGAAQDLLPACIERGVGVVNVGVFNSGLLSKERPAANATYNYAPAPQDLLDRANLLADICELHGTTLPAAALQYPYQHPAVTSVVLGMRTPAQVQQNLDLASQKVPDALWADLRDRGLIT</sequence>
<dbReference type="AlphaFoldDB" id="A0A0B4ELU6"/>
<dbReference type="PANTHER" id="PTHR42686:SF1">
    <property type="entry name" value="GH17980P-RELATED"/>
    <property type="match status" value="1"/>
</dbReference>
<dbReference type="InterPro" id="IPR023210">
    <property type="entry name" value="NADP_OxRdtase_dom"/>
</dbReference>
<dbReference type="OrthoDB" id="9768851at2"/>
<dbReference type="GO" id="GO:0005829">
    <property type="term" value="C:cytosol"/>
    <property type="evidence" value="ECO:0007669"/>
    <property type="project" value="TreeGrafter"/>
</dbReference>
<accession>A0A0B4ELU6</accession>
<organism evidence="2 3">
    <name type="scientific">Pseudarthrobacter phenanthrenivorans</name>
    <name type="common">Arthrobacter phenanthrenivorans</name>
    <dbReference type="NCBI Taxonomy" id="361575"/>
    <lineage>
        <taxon>Bacteria</taxon>
        <taxon>Bacillati</taxon>
        <taxon>Actinomycetota</taxon>
        <taxon>Actinomycetes</taxon>
        <taxon>Micrococcales</taxon>
        <taxon>Micrococcaceae</taxon>
        <taxon>Pseudarthrobacter</taxon>
    </lineage>
</organism>
<dbReference type="Gene3D" id="3.20.20.100">
    <property type="entry name" value="NADP-dependent oxidoreductase domain"/>
    <property type="match status" value="1"/>
</dbReference>
<dbReference type="SUPFAM" id="SSF51430">
    <property type="entry name" value="NAD(P)-linked oxidoreductase"/>
    <property type="match status" value="1"/>
</dbReference>
<feature type="domain" description="NADP-dependent oxidoreductase" evidence="1">
    <location>
        <begin position="18"/>
        <end position="315"/>
    </location>
</feature>
<protein>
    <submittedName>
        <fullName evidence="2">Aldo/keto reductase</fullName>
    </submittedName>
</protein>
<dbReference type="GO" id="GO:0016491">
    <property type="term" value="F:oxidoreductase activity"/>
    <property type="evidence" value="ECO:0007669"/>
    <property type="project" value="InterPro"/>
</dbReference>
<dbReference type="EMBL" id="JWTB01000014">
    <property type="protein sequence ID" value="KIC67643.1"/>
    <property type="molecule type" value="Genomic_DNA"/>
</dbReference>
<dbReference type="PANTHER" id="PTHR42686">
    <property type="entry name" value="GH17980P-RELATED"/>
    <property type="match status" value="1"/>
</dbReference>
<dbReference type="CDD" id="cd19152">
    <property type="entry name" value="AKR_AKR15A"/>
    <property type="match status" value="1"/>
</dbReference>
<name>A0A0B4ELU6_PSEPS</name>
<evidence type="ECO:0000313" key="2">
    <source>
        <dbReference type="EMBL" id="KIC67643.1"/>
    </source>
</evidence>
<proteinExistence type="predicted"/>
<dbReference type="InterPro" id="IPR036812">
    <property type="entry name" value="NAD(P)_OxRdtase_dom_sf"/>
</dbReference>
<dbReference type="RefSeq" id="WP_043451642.1">
    <property type="nucleotide sequence ID" value="NZ_JWTB01000014.1"/>
</dbReference>
<dbReference type="Proteomes" id="UP000031196">
    <property type="component" value="Unassembled WGS sequence"/>
</dbReference>
<evidence type="ECO:0000313" key="3">
    <source>
        <dbReference type="Proteomes" id="UP000031196"/>
    </source>
</evidence>
<gene>
    <name evidence="2" type="ORF">RM50_08285</name>
</gene>